<protein>
    <recommendedName>
        <fullName evidence="5">Homeobox domain-containing protein</fullName>
    </recommendedName>
</protein>
<feature type="region of interest" description="Disordered" evidence="4">
    <location>
        <begin position="246"/>
        <end position="289"/>
    </location>
</feature>
<organism evidence="6 7">
    <name type="scientific">Plakobranchus ocellatus</name>
    <dbReference type="NCBI Taxonomy" id="259542"/>
    <lineage>
        <taxon>Eukaryota</taxon>
        <taxon>Metazoa</taxon>
        <taxon>Spiralia</taxon>
        <taxon>Lophotrochozoa</taxon>
        <taxon>Mollusca</taxon>
        <taxon>Gastropoda</taxon>
        <taxon>Heterobranchia</taxon>
        <taxon>Euthyneura</taxon>
        <taxon>Panpulmonata</taxon>
        <taxon>Sacoglossa</taxon>
        <taxon>Placobranchoidea</taxon>
        <taxon>Plakobranchidae</taxon>
        <taxon>Plakobranchus</taxon>
    </lineage>
</organism>
<dbReference type="SUPFAM" id="SSF46689">
    <property type="entry name" value="Homeodomain-like"/>
    <property type="match status" value="1"/>
</dbReference>
<comment type="subcellular location">
    <subcellularLocation>
        <location evidence="1 2 3">Nucleus</location>
    </subcellularLocation>
</comment>
<evidence type="ECO:0000256" key="1">
    <source>
        <dbReference type="ARBA" id="ARBA00004123"/>
    </source>
</evidence>
<dbReference type="Gene3D" id="1.10.10.60">
    <property type="entry name" value="Homeodomain-like"/>
    <property type="match status" value="1"/>
</dbReference>
<dbReference type="Pfam" id="PF00046">
    <property type="entry name" value="Homeodomain"/>
    <property type="match status" value="1"/>
</dbReference>
<proteinExistence type="predicted"/>
<evidence type="ECO:0000313" key="7">
    <source>
        <dbReference type="Proteomes" id="UP000735302"/>
    </source>
</evidence>
<feature type="non-terminal residue" evidence="6">
    <location>
        <position position="320"/>
    </location>
</feature>
<dbReference type="GO" id="GO:0000977">
    <property type="term" value="F:RNA polymerase II transcription regulatory region sequence-specific DNA binding"/>
    <property type="evidence" value="ECO:0007669"/>
    <property type="project" value="TreeGrafter"/>
</dbReference>
<keyword evidence="2 3" id="KW-0238">DNA-binding</keyword>
<dbReference type="PROSITE" id="PS50071">
    <property type="entry name" value="HOMEOBOX_2"/>
    <property type="match status" value="1"/>
</dbReference>
<dbReference type="Proteomes" id="UP000735302">
    <property type="component" value="Unassembled WGS sequence"/>
</dbReference>
<gene>
    <name evidence="6" type="ORF">PoB_000049100</name>
</gene>
<dbReference type="PANTHER" id="PTHR24329:SF543">
    <property type="entry name" value="FI01017P-RELATED"/>
    <property type="match status" value="1"/>
</dbReference>
<keyword evidence="2 3" id="KW-0539">Nucleus</keyword>
<evidence type="ECO:0000256" key="4">
    <source>
        <dbReference type="SAM" id="MobiDB-lite"/>
    </source>
</evidence>
<dbReference type="GO" id="GO:0005634">
    <property type="term" value="C:nucleus"/>
    <property type="evidence" value="ECO:0007669"/>
    <property type="project" value="UniProtKB-SubCell"/>
</dbReference>
<reference evidence="6 7" key="1">
    <citation type="journal article" date="2021" name="Elife">
        <title>Chloroplast acquisition without the gene transfer in kleptoplastic sea slugs, Plakobranchus ocellatus.</title>
        <authorList>
            <person name="Maeda T."/>
            <person name="Takahashi S."/>
            <person name="Yoshida T."/>
            <person name="Shimamura S."/>
            <person name="Takaki Y."/>
            <person name="Nagai Y."/>
            <person name="Toyoda A."/>
            <person name="Suzuki Y."/>
            <person name="Arimoto A."/>
            <person name="Ishii H."/>
            <person name="Satoh N."/>
            <person name="Nishiyama T."/>
            <person name="Hasebe M."/>
            <person name="Maruyama T."/>
            <person name="Minagawa J."/>
            <person name="Obokata J."/>
            <person name="Shigenobu S."/>
        </authorList>
    </citation>
    <scope>NUCLEOTIDE SEQUENCE [LARGE SCALE GENOMIC DNA]</scope>
</reference>
<dbReference type="AlphaFoldDB" id="A0AAV3WU05"/>
<dbReference type="EMBL" id="BLXT01000055">
    <property type="protein sequence ID" value="GFN73985.1"/>
    <property type="molecule type" value="Genomic_DNA"/>
</dbReference>
<keyword evidence="7" id="KW-1185">Reference proteome</keyword>
<name>A0AAV3WU05_9GAST</name>
<dbReference type="GO" id="GO:0000981">
    <property type="term" value="F:DNA-binding transcription factor activity, RNA polymerase II-specific"/>
    <property type="evidence" value="ECO:0007669"/>
    <property type="project" value="TreeGrafter"/>
</dbReference>
<evidence type="ECO:0000259" key="5">
    <source>
        <dbReference type="PROSITE" id="PS50071"/>
    </source>
</evidence>
<evidence type="ECO:0000313" key="6">
    <source>
        <dbReference type="EMBL" id="GFN73985.1"/>
    </source>
</evidence>
<sequence>MDLTVRKRTGYDIESLLGDLHARPGTCDVTLPGDVTLLVHNRISSDSRTLAAGNFNRKLNDSAAAAIFAQGAGNSPAGKQLQPTQPELEASPAVTGLRAITPLITVDSGRITPDNKHEVIPREVNFSEMGFHRSAGSGDTFAHPIQNQCKIEDSSPARAESRASACCSEDEGDKSDDMIDVEYRNDNITATKNHFGVSELLKRKESLDKYKVPSPTRIDNHSPNQFNTLSDRYTDDNGSMICKERAFGNSSDVKQEIPSSPRHGVPEDEADDAVEGDDKDKELEDFGKRKQRRYRTTFTSFQLEELERAFQKTHYPDVFT</sequence>
<feature type="domain" description="Homeobox" evidence="5">
    <location>
        <begin position="289"/>
        <end position="320"/>
    </location>
</feature>
<dbReference type="PANTHER" id="PTHR24329">
    <property type="entry name" value="HOMEOBOX PROTEIN ARISTALESS"/>
    <property type="match status" value="1"/>
</dbReference>
<dbReference type="InterPro" id="IPR050649">
    <property type="entry name" value="Paired_Homeobox_TFs"/>
</dbReference>
<evidence type="ECO:0000256" key="3">
    <source>
        <dbReference type="RuleBase" id="RU000682"/>
    </source>
</evidence>
<dbReference type="CDD" id="cd00086">
    <property type="entry name" value="homeodomain"/>
    <property type="match status" value="1"/>
</dbReference>
<accession>A0AAV3WU05</accession>
<dbReference type="InterPro" id="IPR009057">
    <property type="entry name" value="Homeodomain-like_sf"/>
</dbReference>
<comment type="caution">
    <text evidence="6">The sequence shown here is derived from an EMBL/GenBank/DDBJ whole genome shotgun (WGS) entry which is preliminary data.</text>
</comment>
<keyword evidence="2 3" id="KW-0371">Homeobox</keyword>
<dbReference type="InterPro" id="IPR001356">
    <property type="entry name" value="HD"/>
</dbReference>
<evidence type="ECO:0000256" key="2">
    <source>
        <dbReference type="PROSITE-ProRule" id="PRU00108"/>
    </source>
</evidence>
<feature type="compositionally biased region" description="Basic and acidic residues" evidence="4">
    <location>
        <begin position="276"/>
        <end position="288"/>
    </location>
</feature>